<name>A0AAD7XK94_9STRA</name>
<dbReference type="NCBIfam" id="TIGR00283">
    <property type="entry name" value="arch_pth2"/>
    <property type="match status" value="1"/>
</dbReference>
<dbReference type="EMBL" id="JAQMWT010000309">
    <property type="protein sequence ID" value="KAJ8605808.1"/>
    <property type="molecule type" value="Genomic_DNA"/>
</dbReference>
<dbReference type="AlphaFoldDB" id="A0AAD7XK94"/>
<comment type="caution">
    <text evidence="5">The sequence shown here is derived from an EMBL/GenBank/DDBJ whole genome shotgun (WGS) entry which is preliminary data.</text>
</comment>
<dbReference type="EC" id="3.1.1.29" evidence="1"/>
<evidence type="ECO:0000256" key="4">
    <source>
        <dbReference type="ARBA" id="ARBA00048707"/>
    </source>
</evidence>
<keyword evidence="2" id="KW-0378">Hydrolase</keyword>
<dbReference type="PANTHER" id="PTHR12649:SF11">
    <property type="entry name" value="PEPTIDYL-TRNA HYDROLASE 2, MITOCHONDRIAL"/>
    <property type="match status" value="1"/>
</dbReference>
<dbReference type="Proteomes" id="UP001230188">
    <property type="component" value="Unassembled WGS sequence"/>
</dbReference>
<evidence type="ECO:0000256" key="3">
    <source>
        <dbReference type="ARBA" id="ARBA00038050"/>
    </source>
</evidence>
<dbReference type="InterPro" id="IPR023476">
    <property type="entry name" value="Pep_tRNA_hydro_II_dom_sf"/>
</dbReference>
<sequence>MTYVLQLIVVFSVCSFAAGAFAAAVMLRVRQRIPVAMIDDDDDDDGGGGEKPRVDDRWGVLDAPYKMVLCVNMDLRDDDGKPTKMRPGKMAAQCCHACLGAYKAAKGATPSAVRSWSITGQAKVCVKVPTEAEFFRLKDDLEEAGICYYVVEDAGRTQVAPGSRTVLAVGPAPVKVLDKFTSHFKLY</sequence>
<dbReference type="InterPro" id="IPR002833">
    <property type="entry name" value="PTH2"/>
</dbReference>
<proteinExistence type="inferred from homology"/>
<dbReference type="Gene3D" id="3.40.1490.10">
    <property type="entry name" value="Bit1"/>
    <property type="match status" value="1"/>
</dbReference>
<dbReference type="FunFam" id="3.40.1490.10:FF:000001">
    <property type="entry name" value="Peptidyl-tRNA hydrolase 2"/>
    <property type="match status" value="1"/>
</dbReference>
<keyword evidence="6" id="KW-1185">Reference proteome</keyword>
<protein>
    <recommendedName>
        <fullName evidence="1">peptidyl-tRNA hydrolase</fullName>
        <ecNumber evidence="1">3.1.1.29</ecNumber>
    </recommendedName>
</protein>
<evidence type="ECO:0000256" key="2">
    <source>
        <dbReference type="ARBA" id="ARBA00022801"/>
    </source>
</evidence>
<dbReference type="GO" id="GO:0005829">
    <property type="term" value="C:cytosol"/>
    <property type="evidence" value="ECO:0007669"/>
    <property type="project" value="TreeGrafter"/>
</dbReference>
<gene>
    <name evidence="5" type="ORF">CTAYLR_000549</name>
</gene>
<evidence type="ECO:0000313" key="5">
    <source>
        <dbReference type="EMBL" id="KAJ8605808.1"/>
    </source>
</evidence>
<reference evidence="5" key="1">
    <citation type="submission" date="2023-01" db="EMBL/GenBank/DDBJ databases">
        <title>Metagenome sequencing of chrysophaentin producing Chrysophaeum taylorii.</title>
        <authorList>
            <person name="Davison J."/>
            <person name="Bewley C."/>
        </authorList>
    </citation>
    <scope>NUCLEOTIDE SEQUENCE</scope>
    <source>
        <strain evidence="5">NIES-1699</strain>
    </source>
</reference>
<evidence type="ECO:0000256" key="1">
    <source>
        <dbReference type="ARBA" id="ARBA00013260"/>
    </source>
</evidence>
<dbReference type="Pfam" id="PF01981">
    <property type="entry name" value="PTH2"/>
    <property type="match status" value="1"/>
</dbReference>
<dbReference type="CDD" id="cd02430">
    <property type="entry name" value="PTH2"/>
    <property type="match status" value="1"/>
</dbReference>
<dbReference type="PANTHER" id="PTHR12649">
    <property type="entry name" value="PEPTIDYL-TRNA HYDROLASE 2"/>
    <property type="match status" value="1"/>
</dbReference>
<dbReference type="SUPFAM" id="SSF102462">
    <property type="entry name" value="Peptidyl-tRNA hydrolase II"/>
    <property type="match status" value="1"/>
</dbReference>
<comment type="similarity">
    <text evidence="3">Belongs to the PTH2 family.</text>
</comment>
<evidence type="ECO:0000313" key="6">
    <source>
        <dbReference type="Proteomes" id="UP001230188"/>
    </source>
</evidence>
<organism evidence="5 6">
    <name type="scientific">Chrysophaeum taylorii</name>
    <dbReference type="NCBI Taxonomy" id="2483200"/>
    <lineage>
        <taxon>Eukaryota</taxon>
        <taxon>Sar</taxon>
        <taxon>Stramenopiles</taxon>
        <taxon>Ochrophyta</taxon>
        <taxon>Pelagophyceae</taxon>
        <taxon>Pelagomonadales</taxon>
        <taxon>Pelagomonadaceae</taxon>
        <taxon>Chrysophaeum</taxon>
    </lineage>
</organism>
<comment type="catalytic activity">
    <reaction evidence="4">
        <text>an N-acyl-L-alpha-aminoacyl-tRNA + H2O = an N-acyl-L-amino acid + a tRNA + H(+)</text>
        <dbReference type="Rhea" id="RHEA:54448"/>
        <dbReference type="Rhea" id="RHEA-COMP:10123"/>
        <dbReference type="Rhea" id="RHEA-COMP:13883"/>
        <dbReference type="ChEBI" id="CHEBI:15377"/>
        <dbReference type="ChEBI" id="CHEBI:15378"/>
        <dbReference type="ChEBI" id="CHEBI:59874"/>
        <dbReference type="ChEBI" id="CHEBI:78442"/>
        <dbReference type="ChEBI" id="CHEBI:138191"/>
        <dbReference type="EC" id="3.1.1.29"/>
    </reaction>
</comment>
<accession>A0AAD7XK94</accession>
<dbReference type="GO" id="GO:0004045">
    <property type="term" value="F:peptidyl-tRNA hydrolase activity"/>
    <property type="evidence" value="ECO:0007669"/>
    <property type="project" value="UniProtKB-EC"/>
</dbReference>